<dbReference type="PANTHER" id="PTHR13696">
    <property type="entry name" value="P-LOOP CONTAINING NUCLEOSIDE TRIPHOSPHATE HYDROLASE"/>
    <property type="match status" value="1"/>
</dbReference>
<sequence>MISQTVIDRLHVIVSNDFKAQLPQLLLASPDGRFRLSHLVQQFGQDYDVLLMDTQGARGIILEAALLACDHALSLITPELLSAREFVRGTLGMLDELRTLAQYTHLRVPPVSLLINRLDETRDARNITQALREMFPETANAHVSVMSSHLRHLTAFRQAAALGQPIHRFEPVKPAGRKSPAGADQIRAVAAELNPDWIPFLQAMTPTGSDKGADHVDH</sequence>
<evidence type="ECO:0000313" key="2">
    <source>
        <dbReference type="Proteomes" id="UP000319627"/>
    </source>
</evidence>
<dbReference type="InterPro" id="IPR050678">
    <property type="entry name" value="DNA_Partitioning_ATPase"/>
</dbReference>
<proteinExistence type="predicted"/>
<evidence type="ECO:0000313" key="1">
    <source>
        <dbReference type="EMBL" id="TWH65049.1"/>
    </source>
</evidence>
<comment type="caution">
    <text evidence="1">The sequence shown here is derived from an EMBL/GenBank/DDBJ whole genome shotgun (WGS) entry which is preliminary data.</text>
</comment>
<dbReference type="Proteomes" id="UP000319627">
    <property type="component" value="Unassembled WGS sequence"/>
</dbReference>
<gene>
    <name evidence="1" type="ORF">LX59_01993</name>
</gene>
<dbReference type="EMBL" id="VLKG01000006">
    <property type="protein sequence ID" value="TWH65049.1"/>
    <property type="molecule type" value="Genomic_DNA"/>
</dbReference>
<protein>
    <submittedName>
        <fullName evidence="1">Chromosome partitioning related protein ParA</fullName>
    </submittedName>
</protein>
<dbReference type="SUPFAM" id="SSF52540">
    <property type="entry name" value="P-loop containing nucleoside triphosphate hydrolases"/>
    <property type="match status" value="1"/>
</dbReference>
<dbReference type="PANTHER" id="PTHR13696:SF99">
    <property type="entry name" value="COBYRINIC ACID AC-DIAMIDE SYNTHASE"/>
    <property type="match status" value="1"/>
</dbReference>
<reference evidence="1 2" key="1">
    <citation type="submission" date="2019-07" db="EMBL/GenBank/DDBJ databases">
        <title>Genomic Encyclopedia of Type Strains, Phase I: the one thousand microbial genomes (KMG-I) project.</title>
        <authorList>
            <person name="Kyrpides N."/>
        </authorList>
    </citation>
    <scope>NUCLEOTIDE SEQUENCE [LARGE SCALE GENOMIC DNA]</scope>
    <source>
        <strain evidence="1 2">DSM 375</strain>
    </source>
</reference>
<organism evidence="1 2">
    <name type="scientific">Azomonas agilis</name>
    <dbReference type="NCBI Taxonomy" id="116849"/>
    <lineage>
        <taxon>Bacteria</taxon>
        <taxon>Pseudomonadati</taxon>
        <taxon>Pseudomonadota</taxon>
        <taxon>Gammaproteobacteria</taxon>
        <taxon>Pseudomonadales</taxon>
        <taxon>Pseudomonadaceae</taxon>
        <taxon>Azomonas</taxon>
    </lineage>
</organism>
<dbReference type="InterPro" id="IPR027417">
    <property type="entry name" value="P-loop_NTPase"/>
</dbReference>
<dbReference type="AlphaFoldDB" id="A0A562I1Y0"/>
<dbReference type="RefSeq" id="WP_281284842.1">
    <property type="nucleotide sequence ID" value="NZ_VLKG01000006.1"/>
</dbReference>
<keyword evidence="2" id="KW-1185">Reference proteome</keyword>
<dbReference type="Gene3D" id="3.40.50.300">
    <property type="entry name" value="P-loop containing nucleotide triphosphate hydrolases"/>
    <property type="match status" value="1"/>
</dbReference>
<name>A0A562I1Y0_9GAMM</name>
<accession>A0A562I1Y0</accession>